<accession>A0A815QSU8</accession>
<dbReference type="InterPro" id="IPR046372">
    <property type="entry name" value="PARG_cat_C"/>
</dbReference>
<dbReference type="Pfam" id="PF05028">
    <property type="entry name" value="PARG_cat_C"/>
    <property type="match status" value="1"/>
</dbReference>
<name>A0A815QSU8_ADIRI</name>
<dbReference type="GO" id="GO:0006282">
    <property type="term" value="P:regulation of DNA repair"/>
    <property type="evidence" value="ECO:0007669"/>
    <property type="project" value="InterPro"/>
</dbReference>
<evidence type="ECO:0000313" key="3">
    <source>
        <dbReference type="Proteomes" id="UP000663828"/>
    </source>
</evidence>
<sequence>MALAYNMKIIPSSESKQRIWSNTVDQRWCSNLENAKFIDGHDLFTYFLPRYIDRNKKALLDDVILNKKYIPSKKQILISRFIPKPLPDYYTYEQHVDSTKSYEFLPNVFDYKPIGGSHTIEWYMNFANHDIFAYYHSSLLAQDELQVLECPQLASLREFLLKQNRSTDNGDQPFDSHVIEGNSPYPILIGNVERALELNTTNLYGHKFSTSSESTVLSSYTYLDSRQIVNLIAIEAPKYGSGSYTHKQIEYILQACFTAYCAARALADTIYNLKTDQLPRTPLKTYVHTGWFGCGAYGGDRTIMIILQILAAKMAGIDKLIFHTVTNDCDREIKNAKSCLENLLHRSQNQVSMNELIKRLIDKGFQWGASNGT</sequence>
<dbReference type="AlphaFoldDB" id="A0A815QSU8"/>
<evidence type="ECO:0000313" key="2">
    <source>
        <dbReference type="EMBL" id="CAF1467359.1"/>
    </source>
</evidence>
<organism evidence="2 3">
    <name type="scientific">Adineta ricciae</name>
    <name type="common">Rotifer</name>
    <dbReference type="NCBI Taxonomy" id="249248"/>
    <lineage>
        <taxon>Eukaryota</taxon>
        <taxon>Metazoa</taxon>
        <taxon>Spiralia</taxon>
        <taxon>Gnathifera</taxon>
        <taxon>Rotifera</taxon>
        <taxon>Eurotatoria</taxon>
        <taxon>Bdelloidea</taxon>
        <taxon>Adinetida</taxon>
        <taxon>Adinetidae</taxon>
        <taxon>Adineta</taxon>
    </lineage>
</organism>
<feature type="domain" description="PARG catalytic Macro" evidence="1">
    <location>
        <begin position="201"/>
        <end position="327"/>
    </location>
</feature>
<gene>
    <name evidence="2" type="ORF">XAT740_LOCUS37774</name>
</gene>
<proteinExistence type="predicted"/>
<keyword evidence="3" id="KW-1185">Reference proteome</keyword>
<comment type="caution">
    <text evidence="2">The sequence shown here is derived from an EMBL/GenBank/DDBJ whole genome shotgun (WGS) entry which is preliminary data.</text>
</comment>
<reference evidence="2" key="1">
    <citation type="submission" date="2021-02" db="EMBL/GenBank/DDBJ databases">
        <authorList>
            <person name="Nowell W R."/>
        </authorList>
    </citation>
    <scope>NUCLEOTIDE SEQUENCE</scope>
</reference>
<evidence type="ECO:0000259" key="1">
    <source>
        <dbReference type="Pfam" id="PF05028"/>
    </source>
</evidence>
<dbReference type="GO" id="GO:0004649">
    <property type="term" value="F:poly(ADP-ribose) glycohydrolase activity"/>
    <property type="evidence" value="ECO:0007669"/>
    <property type="project" value="InterPro"/>
</dbReference>
<dbReference type="EMBL" id="CAJNOR010004005">
    <property type="protein sequence ID" value="CAF1467359.1"/>
    <property type="molecule type" value="Genomic_DNA"/>
</dbReference>
<dbReference type="Proteomes" id="UP000663828">
    <property type="component" value="Unassembled WGS sequence"/>
</dbReference>
<protein>
    <recommendedName>
        <fullName evidence="1">PARG catalytic Macro domain-containing protein</fullName>
    </recommendedName>
</protein>